<sequence length="380" mass="44538">MPRSTRRRLTTLPPLPTDIIHLIFDAYVRSLRTQSSDFIDLLCLSRQTYQKYLPSLYHTISISYNNHYSFFKCYEKLLENCSFTPSEYDGSDGPYFDPVLNSSAERRVFYFGMIRKVVVWPTEVFESFERLQYKLRARVPKQENTRSADISIRLFPRLEWLVIKDPETRANPDRFIARSFLEPIDIFRLLPANLCYAESHCIDQRFTNQLKHGFSFDSLSLHAGDRSFTYLSDRLWPSCRQLAYWPKASISKRLYREFVEYLVPEDKEGQRFGNRDVQFPSQSVKLFNCNATREKWFSPASKTRLTESQIEKVEMYTPEESVGHGVGIYLPTRLCESRTSHPSSFRSSSFRISGFTPFLSSFSQGAKQYTSVRKGKQLRL</sequence>
<reference evidence="1 2" key="1">
    <citation type="submission" date="2017-05" db="EMBL/GenBank/DDBJ databases">
        <title>The Genome Sequence of Tsuchiyaea wingfieldii DSM 27421.</title>
        <authorList>
            <person name="Cuomo C."/>
            <person name="Passer A."/>
            <person name="Billmyre B."/>
            <person name="Heitman J."/>
        </authorList>
    </citation>
    <scope>NUCLEOTIDE SEQUENCE [LARGE SCALE GENOMIC DNA]</scope>
    <source>
        <strain evidence="1 2">DSM 27421</strain>
    </source>
</reference>
<accession>A0A5D3AKB9</accession>
<organism evidence="1 2">
    <name type="scientific">Cryptococcus floricola</name>
    <dbReference type="NCBI Taxonomy" id="2591691"/>
    <lineage>
        <taxon>Eukaryota</taxon>
        <taxon>Fungi</taxon>
        <taxon>Dikarya</taxon>
        <taxon>Basidiomycota</taxon>
        <taxon>Agaricomycotina</taxon>
        <taxon>Tremellomycetes</taxon>
        <taxon>Tremellales</taxon>
        <taxon>Cryptococcaceae</taxon>
        <taxon>Cryptococcus</taxon>
    </lineage>
</organism>
<name>A0A5D3AKB9_9TREE</name>
<keyword evidence="2" id="KW-1185">Reference proteome</keyword>
<evidence type="ECO:0000313" key="2">
    <source>
        <dbReference type="Proteomes" id="UP000322245"/>
    </source>
</evidence>
<dbReference type="AlphaFoldDB" id="A0A5D3AKB9"/>
<dbReference type="EMBL" id="NIDF01000168">
    <property type="protein sequence ID" value="TYJ51965.1"/>
    <property type="molecule type" value="Genomic_DNA"/>
</dbReference>
<evidence type="ECO:0000313" key="1">
    <source>
        <dbReference type="EMBL" id="TYJ51965.1"/>
    </source>
</evidence>
<comment type="caution">
    <text evidence="1">The sequence shown here is derived from an EMBL/GenBank/DDBJ whole genome shotgun (WGS) entry which is preliminary data.</text>
</comment>
<protein>
    <submittedName>
        <fullName evidence="1">Uncharacterized protein</fullName>
    </submittedName>
</protein>
<gene>
    <name evidence="1" type="ORF">B9479_007431</name>
</gene>
<proteinExistence type="predicted"/>
<dbReference type="Proteomes" id="UP000322245">
    <property type="component" value="Unassembled WGS sequence"/>
</dbReference>